<sequence length="72" mass="7693">MSTFSYDGEADAAYLGFGTIEAGESTRQVPLALPDGVRGEVILDFDADGHLLGVEILQASALLRPRDLERGQ</sequence>
<gene>
    <name evidence="1" type="ORF">KE274_00550</name>
</gene>
<name>A0ABS5IK43_9MICO</name>
<dbReference type="Proteomes" id="UP000678243">
    <property type="component" value="Unassembled WGS sequence"/>
</dbReference>
<evidence type="ECO:0000313" key="1">
    <source>
        <dbReference type="EMBL" id="MBS0022587.1"/>
    </source>
</evidence>
<proteinExistence type="predicted"/>
<dbReference type="Pfam" id="PF10049">
    <property type="entry name" value="DUF2283"/>
    <property type="match status" value="1"/>
</dbReference>
<organism evidence="1 2">
    <name type="scientific">Microbacterium paraoxydans</name>
    <dbReference type="NCBI Taxonomy" id="199592"/>
    <lineage>
        <taxon>Bacteria</taxon>
        <taxon>Bacillati</taxon>
        <taxon>Actinomycetota</taxon>
        <taxon>Actinomycetes</taxon>
        <taxon>Micrococcales</taxon>
        <taxon>Microbacteriaceae</taxon>
        <taxon>Microbacterium</taxon>
    </lineage>
</organism>
<protein>
    <submittedName>
        <fullName evidence="1">DUF2283 domain-containing protein</fullName>
    </submittedName>
</protein>
<comment type="caution">
    <text evidence="1">The sequence shown here is derived from an EMBL/GenBank/DDBJ whole genome shotgun (WGS) entry which is preliminary data.</text>
</comment>
<keyword evidence="2" id="KW-1185">Reference proteome</keyword>
<dbReference type="EMBL" id="JAGTUK010000001">
    <property type="protein sequence ID" value="MBS0022587.1"/>
    <property type="molecule type" value="Genomic_DNA"/>
</dbReference>
<reference evidence="1 2" key="1">
    <citation type="submission" date="2021-04" db="EMBL/GenBank/DDBJ databases">
        <title>Whole genome analysis of root endophytic bacterium Microbacterium paraoxydans ku-mp colonizing RP-bio226 rice variety.</title>
        <authorList>
            <person name="Ulaganathan K."/>
            <person name="Latha B."/>
        </authorList>
    </citation>
    <scope>NUCLEOTIDE SEQUENCE [LARGE SCALE GENOMIC DNA]</scope>
    <source>
        <strain evidence="2">ku-mp</strain>
    </source>
</reference>
<dbReference type="RefSeq" id="WP_211539815.1">
    <property type="nucleotide sequence ID" value="NZ_JAGTUK010000001.1"/>
</dbReference>
<evidence type="ECO:0000313" key="2">
    <source>
        <dbReference type="Proteomes" id="UP000678243"/>
    </source>
</evidence>
<dbReference type="InterPro" id="IPR019270">
    <property type="entry name" value="DUF2283"/>
</dbReference>
<accession>A0ABS5IK43</accession>